<evidence type="ECO:0000313" key="2">
    <source>
        <dbReference type="Proteomes" id="UP000046392"/>
    </source>
</evidence>
<feature type="transmembrane region" description="Helical" evidence="1">
    <location>
        <begin position="14"/>
        <end position="36"/>
    </location>
</feature>
<evidence type="ECO:0000256" key="1">
    <source>
        <dbReference type="SAM" id="Phobius"/>
    </source>
</evidence>
<feature type="transmembrane region" description="Helical" evidence="1">
    <location>
        <begin position="179"/>
        <end position="202"/>
    </location>
</feature>
<keyword evidence="1" id="KW-0472">Membrane</keyword>
<feature type="transmembrane region" description="Helical" evidence="1">
    <location>
        <begin position="256"/>
        <end position="276"/>
    </location>
</feature>
<accession>A0A0N5BU36</accession>
<organism evidence="2 3">
    <name type="scientific">Strongyloides papillosus</name>
    <name type="common">Intestinal threadworm</name>
    <dbReference type="NCBI Taxonomy" id="174720"/>
    <lineage>
        <taxon>Eukaryota</taxon>
        <taxon>Metazoa</taxon>
        <taxon>Ecdysozoa</taxon>
        <taxon>Nematoda</taxon>
        <taxon>Chromadorea</taxon>
        <taxon>Rhabditida</taxon>
        <taxon>Tylenchina</taxon>
        <taxon>Panagrolaimomorpha</taxon>
        <taxon>Strongyloidoidea</taxon>
        <taxon>Strongyloididae</taxon>
        <taxon>Strongyloides</taxon>
    </lineage>
</organism>
<feature type="transmembrane region" description="Helical" evidence="1">
    <location>
        <begin position="223"/>
        <end position="244"/>
    </location>
</feature>
<dbReference type="WBParaSite" id="SPAL_0000935900.1">
    <property type="protein sequence ID" value="SPAL_0000935900.1"/>
    <property type="gene ID" value="SPAL_0000935900"/>
</dbReference>
<proteinExistence type="predicted"/>
<sequence length="277" mass="32746">MSTQDLNSSKLSKIIGIIYIVTSLLSMFCQIFIFYVFKKDKKLLENTAHKLILFLSILEFTQQIPHFSGGISSIMEKSIPTILERFFGSLLQASFMISFLTTLYLTLNRFYIFYKTIIIHFINQLLVQKIATCITVSLSLSLFITYLFHDYGLNYDYISCTWNYIMDEDEPIPIYEFEYIFVLTILSISFIFYISIFLKIIYERNRNDSTSKISFKSTDIRTLTHIITIYLFSVILEMLWWYNVDWFGNPILADSFLNYAWLLYSGMNSFINIIFIR</sequence>
<reference evidence="3" key="1">
    <citation type="submission" date="2017-02" db="UniProtKB">
        <authorList>
            <consortium name="WormBaseParasite"/>
        </authorList>
    </citation>
    <scope>IDENTIFICATION</scope>
</reference>
<evidence type="ECO:0000313" key="3">
    <source>
        <dbReference type="WBParaSite" id="SPAL_0000935900.1"/>
    </source>
</evidence>
<dbReference type="AlphaFoldDB" id="A0A0N5BU36"/>
<dbReference type="SUPFAM" id="SSF81321">
    <property type="entry name" value="Family A G protein-coupled receptor-like"/>
    <property type="match status" value="1"/>
</dbReference>
<keyword evidence="2" id="KW-1185">Reference proteome</keyword>
<dbReference type="Gene3D" id="1.20.1070.10">
    <property type="entry name" value="Rhodopsin 7-helix transmembrane proteins"/>
    <property type="match status" value="1"/>
</dbReference>
<feature type="transmembrane region" description="Helical" evidence="1">
    <location>
        <begin position="126"/>
        <end position="148"/>
    </location>
</feature>
<keyword evidence="1" id="KW-1133">Transmembrane helix</keyword>
<name>A0A0N5BU36_STREA</name>
<feature type="transmembrane region" description="Helical" evidence="1">
    <location>
        <begin position="48"/>
        <end position="66"/>
    </location>
</feature>
<dbReference type="Proteomes" id="UP000046392">
    <property type="component" value="Unplaced"/>
</dbReference>
<keyword evidence="1" id="KW-0812">Transmembrane</keyword>
<protein>
    <submittedName>
        <fullName evidence="3">7TM_GPCR_Srx domain-containing protein</fullName>
    </submittedName>
</protein>
<feature type="transmembrane region" description="Helical" evidence="1">
    <location>
        <begin position="86"/>
        <end position="105"/>
    </location>
</feature>